<name>A0A6G3ZXM3_9BACL</name>
<organism evidence="1">
    <name type="scientific">Paenibacillus sp. SYP-B3998</name>
    <dbReference type="NCBI Taxonomy" id="2678564"/>
    <lineage>
        <taxon>Bacteria</taxon>
        <taxon>Bacillati</taxon>
        <taxon>Bacillota</taxon>
        <taxon>Bacilli</taxon>
        <taxon>Bacillales</taxon>
        <taxon>Paenibacillaceae</taxon>
        <taxon>Paenibacillus</taxon>
    </lineage>
</organism>
<accession>A0A6G3ZXM3</accession>
<dbReference type="Pfam" id="PF10898">
    <property type="entry name" value="DUF2716"/>
    <property type="match status" value="1"/>
</dbReference>
<sequence>MNNWISLRDDEYRRVWDKFYKDFSFKPSVYPKDWPTFTINVPYLTFELKKNYQDEEIDELEEICKISLRSCLEPNEYIYALDWQHESFYYSPFLQDTTPRISFYPDGDYYLFIKTDFSLGFLGHPWEHSFTIFGEELIGQFSRHKPQIIDGIIRRSG</sequence>
<proteinExistence type="predicted"/>
<evidence type="ECO:0000313" key="1">
    <source>
        <dbReference type="EMBL" id="NEW06855.1"/>
    </source>
</evidence>
<dbReference type="RefSeq" id="WP_163946590.1">
    <property type="nucleotide sequence ID" value="NZ_JAAIKC010000003.1"/>
</dbReference>
<dbReference type="InterPro" id="IPR020323">
    <property type="entry name" value="DUF2716"/>
</dbReference>
<comment type="caution">
    <text evidence="1">The sequence shown here is derived from an EMBL/GenBank/DDBJ whole genome shotgun (WGS) entry which is preliminary data.</text>
</comment>
<dbReference type="EMBL" id="JAAIKC010000003">
    <property type="protein sequence ID" value="NEW06855.1"/>
    <property type="molecule type" value="Genomic_DNA"/>
</dbReference>
<dbReference type="AlphaFoldDB" id="A0A6G3ZXM3"/>
<reference evidence="1" key="1">
    <citation type="submission" date="2020-02" db="EMBL/GenBank/DDBJ databases">
        <authorList>
            <person name="Shen X.-R."/>
            <person name="Zhang Y.-X."/>
        </authorList>
    </citation>
    <scope>NUCLEOTIDE SEQUENCE</scope>
    <source>
        <strain evidence="1">SYP-B3998</strain>
    </source>
</reference>
<protein>
    <submittedName>
        <fullName evidence="1">DUF2716 domain-containing protein</fullName>
    </submittedName>
</protein>
<gene>
    <name evidence="1" type="ORF">GK047_12650</name>
</gene>